<proteinExistence type="predicted"/>
<evidence type="ECO:0000313" key="2">
    <source>
        <dbReference type="Proteomes" id="UP000234681"/>
    </source>
</evidence>
<sequence length="52" mass="5663">MSVVYRWWAPPEKSGSLGGLGTQDVKSNCYEPFPKSLGPLPGSCPLTLYPHI</sequence>
<dbReference type="Proteomes" id="UP000234681">
    <property type="component" value="Chromosome 20"/>
</dbReference>
<gene>
    <name evidence="1" type="ORF">rCG_61080</name>
</gene>
<protein>
    <submittedName>
        <fullName evidence="1">RCG61080</fullName>
    </submittedName>
</protein>
<organism evidence="1 2">
    <name type="scientific">Rattus norvegicus</name>
    <name type="common">Rat</name>
    <dbReference type="NCBI Taxonomy" id="10116"/>
    <lineage>
        <taxon>Eukaryota</taxon>
        <taxon>Metazoa</taxon>
        <taxon>Chordata</taxon>
        <taxon>Craniata</taxon>
        <taxon>Vertebrata</taxon>
        <taxon>Euteleostomi</taxon>
        <taxon>Mammalia</taxon>
        <taxon>Eutheria</taxon>
        <taxon>Euarchontoglires</taxon>
        <taxon>Glires</taxon>
        <taxon>Rodentia</taxon>
        <taxon>Myomorpha</taxon>
        <taxon>Muroidea</taxon>
        <taxon>Muridae</taxon>
        <taxon>Murinae</taxon>
        <taxon>Rattus</taxon>
    </lineage>
</organism>
<dbReference type="AlphaFoldDB" id="A6JJS8"/>
<reference evidence="2" key="1">
    <citation type="submission" date="2005-09" db="EMBL/GenBank/DDBJ databases">
        <authorList>
            <person name="Mural R.J."/>
            <person name="Li P.W."/>
            <person name="Adams M.D."/>
            <person name="Amanatides P.G."/>
            <person name="Baden-Tillson H."/>
            <person name="Barnstead M."/>
            <person name="Chin S.H."/>
            <person name="Dew I."/>
            <person name="Evans C.A."/>
            <person name="Ferriera S."/>
            <person name="Flanigan M."/>
            <person name="Fosler C."/>
            <person name="Glodek A."/>
            <person name="Gu Z."/>
            <person name="Holt R.A."/>
            <person name="Jennings D."/>
            <person name="Kraft C.L."/>
            <person name="Lu F."/>
            <person name="Nguyen T."/>
            <person name="Nusskern D.R."/>
            <person name="Pfannkoch C.M."/>
            <person name="Sitter C."/>
            <person name="Sutton G.G."/>
            <person name="Venter J.C."/>
            <person name="Wang Z."/>
            <person name="Woodage T."/>
            <person name="Zheng X.H."/>
            <person name="Zhong F."/>
        </authorList>
    </citation>
    <scope>NUCLEOTIDE SEQUENCE [LARGE SCALE GENOMIC DNA]</scope>
    <source>
        <strain>BN</strain>
        <strain evidence="2">Sprague-Dawley</strain>
    </source>
</reference>
<dbReference type="EMBL" id="CH473988">
    <property type="protein sequence ID" value="EDL96944.1"/>
    <property type="molecule type" value="Genomic_DNA"/>
</dbReference>
<evidence type="ECO:0000313" key="1">
    <source>
        <dbReference type="EMBL" id="EDL96944.1"/>
    </source>
</evidence>
<name>A6JJS8_RAT</name>
<accession>A6JJS8</accession>